<dbReference type="GO" id="GO:0030643">
    <property type="term" value="P:intracellular phosphate ion homeostasis"/>
    <property type="evidence" value="ECO:0007669"/>
    <property type="project" value="InterPro"/>
</dbReference>
<comment type="subunit">
    <text evidence="3 8">Homodimer.</text>
</comment>
<dbReference type="EMBL" id="JWJD01000006">
    <property type="protein sequence ID" value="KIH75893.1"/>
    <property type="molecule type" value="Genomic_DNA"/>
</dbReference>
<evidence type="ECO:0000256" key="6">
    <source>
        <dbReference type="ARBA" id="ARBA00022592"/>
    </source>
</evidence>
<dbReference type="GO" id="GO:0006817">
    <property type="term" value="P:phosphate ion transport"/>
    <property type="evidence" value="ECO:0007669"/>
    <property type="project" value="UniProtKB-KW"/>
</dbReference>
<feature type="domain" description="PhoU" evidence="9">
    <location>
        <begin position="16"/>
        <end position="104"/>
    </location>
</feature>
<dbReference type="PANTHER" id="PTHR42930:SF3">
    <property type="entry name" value="PHOSPHATE-SPECIFIC TRANSPORT SYSTEM ACCESSORY PROTEIN PHOU"/>
    <property type="match status" value="1"/>
</dbReference>
<protein>
    <recommendedName>
        <fullName evidence="8">Phosphate-specific transport system accessory protein PhoU</fullName>
    </recommendedName>
</protein>
<keyword evidence="4 8" id="KW-0813">Transport</keyword>
<evidence type="ECO:0000256" key="4">
    <source>
        <dbReference type="ARBA" id="ARBA00022448"/>
    </source>
</evidence>
<keyword evidence="6 8" id="KW-0592">Phosphate transport</keyword>
<evidence type="ECO:0000256" key="8">
    <source>
        <dbReference type="PIRNR" id="PIRNR003107"/>
    </source>
</evidence>
<dbReference type="Gene3D" id="1.20.58.220">
    <property type="entry name" value="Phosphate transport system protein phou homolog 2, domain 2"/>
    <property type="match status" value="1"/>
</dbReference>
<dbReference type="AlphaFoldDB" id="A0A0C2EBB5"/>
<dbReference type="FunFam" id="1.20.58.220:FF:000004">
    <property type="entry name" value="Phosphate-specific transport system accessory protein PhoU"/>
    <property type="match status" value="1"/>
</dbReference>
<sequence length="217" mass="24422">MTLLMLRELDKVKKELLELCAMVEESVAKAIQSVEQMNVELAREVIAGDDDIDAAEVALDEECFKLIALYQPVAVDLRFIVAVIKFNNDLERIADLAANIAERTVALADIVDVPAPFNFSEMARKAQGMLKKSLDALVNLDADMARRVICLDDEVDLLHSNNFQLVKDKIRRHPEHIDALLQYVTVSRHVERIADLSTNIAEEVIYIVEGDIVRHCL</sequence>
<dbReference type="PANTHER" id="PTHR42930">
    <property type="entry name" value="PHOSPHATE-SPECIFIC TRANSPORT SYSTEM ACCESSORY PROTEIN PHOU"/>
    <property type="match status" value="1"/>
</dbReference>
<evidence type="ECO:0000256" key="7">
    <source>
        <dbReference type="ARBA" id="ARBA00056181"/>
    </source>
</evidence>
<feature type="domain" description="PhoU" evidence="9">
    <location>
        <begin position="120"/>
        <end position="204"/>
    </location>
</feature>
<evidence type="ECO:0000256" key="2">
    <source>
        <dbReference type="ARBA" id="ARBA00008107"/>
    </source>
</evidence>
<dbReference type="Proteomes" id="UP000035068">
    <property type="component" value="Unassembled WGS sequence"/>
</dbReference>
<comment type="subcellular location">
    <subcellularLocation>
        <location evidence="1 8">Cytoplasm</location>
    </subcellularLocation>
</comment>
<keyword evidence="11" id="KW-1185">Reference proteome</keyword>
<dbReference type="Pfam" id="PF01895">
    <property type="entry name" value="PhoU"/>
    <property type="match status" value="2"/>
</dbReference>
<proteinExistence type="inferred from homology"/>
<dbReference type="RefSeq" id="WP_040100189.1">
    <property type="nucleotide sequence ID" value="NZ_JWJD01000006.1"/>
</dbReference>
<comment type="similarity">
    <text evidence="2 8">Belongs to the PhoU family.</text>
</comment>
<comment type="caution">
    <text evidence="10">The sequence shown here is derived from an EMBL/GenBank/DDBJ whole genome shotgun (WGS) entry which is preliminary data.</text>
</comment>
<dbReference type="InterPro" id="IPR038078">
    <property type="entry name" value="PhoU-like_sf"/>
</dbReference>
<dbReference type="PIRSF" id="PIRSF003107">
    <property type="entry name" value="PhoU"/>
    <property type="match status" value="1"/>
</dbReference>
<dbReference type="InterPro" id="IPR026022">
    <property type="entry name" value="PhoU_dom"/>
</dbReference>
<gene>
    <name evidence="10" type="ORF">GFER_13255</name>
</gene>
<evidence type="ECO:0000259" key="9">
    <source>
        <dbReference type="Pfam" id="PF01895"/>
    </source>
</evidence>
<evidence type="ECO:0000256" key="3">
    <source>
        <dbReference type="ARBA" id="ARBA00011738"/>
    </source>
</evidence>
<evidence type="ECO:0000256" key="1">
    <source>
        <dbReference type="ARBA" id="ARBA00004496"/>
    </source>
</evidence>
<reference evidence="10 11" key="1">
    <citation type="submission" date="2014-12" db="EMBL/GenBank/DDBJ databases">
        <title>Genomes of Geoalkalibacter ferrihydriticus and Geoalkalibacter subterraneus, two haloalkaliphilic metal-reducing members of the Geobacteraceae.</title>
        <authorList>
            <person name="Badalamenti J.P."/>
            <person name="Torres C.I."/>
            <person name="Krajmalnik-Brown R."/>
            <person name="Bond D.R."/>
        </authorList>
    </citation>
    <scope>NUCLEOTIDE SEQUENCE [LARGE SCALE GENOMIC DNA]</scope>
    <source>
        <strain evidence="10 11">DSM 17813</strain>
    </source>
</reference>
<evidence type="ECO:0000256" key="5">
    <source>
        <dbReference type="ARBA" id="ARBA00022490"/>
    </source>
</evidence>
<dbReference type="GO" id="GO:0045936">
    <property type="term" value="P:negative regulation of phosphate metabolic process"/>
    <property type="evidence" value="ECO:0007669"/>
    <property type="project" value="InterPro"/>
</dbReference>
<dbReference type="SUPFAM" id="SSF109755">
    <property type="entry name" value="PhoU-like"/>
    <property type="match status" value="1"/>
</dbReference>
<evidence type="ECO:0000313" key="10">
    <source>
        <dbReference type="EMBL" id="KIH75893.1"/>
    </source>
</evidence>
<accession>A0A0C2EBB5</accession>
<keyword evidence="5 8" id="KW-0963">Cytoplasm</keyword>
<name>A0A0C2EBB5_9BACT</name>
<dbReference type="NCBIfam" id="TIGR02135">
    <property type="entry name" value="phoU_full"/>
    <property type="match status" value="1"/>
</dbReference>
<organism evidence="10 11">
    <name type="scientific">Geoalkalibacter ferrihydriticus DSM 17813</name>
    <dbReference type="NCBI Taxonomy" id="1121915"/>
    <lineage>
        <taxon>Bacteria</taxon>
        <taxon>Pseudomonadati</taxon>
        <taxon>Thermodesulfobacteriota</taxon>
        <taxon>Desulfuromonadia</taxon>
        <taxon>Desulfuromonadales</taxon>
        <taxon>Geoalkalibacteraceae</taxon>
        <taxon>Geoalkalibacter</taxon>
    </lineage>
</organism>
<dbReference type="InterPro" id="IPR028366">
    <property type="entry name" value="PhoU"/>
</dbReference>
<comment type="function">
    <text evidence="7 8">Plays a role in the regulation of phosphate uptake.</text>
</comment>
<dbReference type="GO" id="GO:0005737">
    <property type="term" value="C:cytoplasm"/>
    <property type="evidence" value="ECO:0007669"/>
    <property type="project" value="UniProtKB-SubCell"/>
</dbReference>
<evidence type="ECO:0000313" key="11">
    <source>
        <dbReference type="Proteomes" id="UP000035068"/>
    </source>
</evidence>